<dbReference type="InterPro" id="IPR024079">
    <property type="entry name" value="MetalloPept_cat_dom_sf"/>
</dbReference>
<keyword evidence="3" id="KW-0378">Hydrolase</keyword>
<evidence type="ECO:0000313" key="7">
    <source>
        <dbReference type="EMBL" id="OGY61569.1"/>
    </source>
</evidence>
<name>A0A1G1ZB00_9BACT</name>
<evidence type="ECO:0000256" key="3">
    <source>
        <dbReference type="ARBA" id="ARBA00022801"/>
    </source>
</evidence>
<dbReference type="SUPFAM" id="SSF55486">
    <property type="entry name" value="Metalloproteases ('zincins'), catalytic domain"/>
    <property type="match status" value="1"/>
</dbReference>
<dbReference type="InterPro" id="IPR001818">
    <property type="entry name" value="Pept_M10_metallopeptidase"/>
</dbReference>
<dbReference type="Gene3D" id="3.40.390.10">
    <property type="entry name" value="Collagenase (Catalytic Domain)"/>
    <property type="match status" value="1"/>
</dbReference>
<keyword evidence="5" id="KW-0812">Transmembrane</keyword>
<dbReference type="AlphaFoldDB" id="A0A1G1ZB00"/>
<dbReference type="GO" id="GO:0004222">
    <property type="term" value="F:metalloendopeptidase activity"/>
    <property type="evidence" value="ECO:0007669"/>
    <property type="project" value="InterPro"/>
</dbReference>
<feature type="transmembrane region" description="Helical" evidence="5">
    <location>
        <begin position="26"/>
        <end position="44"/>
    </location>
</feature>
<keyword evidence="5" id="KW-1133">Transmembrane helix</keyword>
<dbReference type="GO" id="GO:0006508">
    <property type="term" value="P:proteolysis"/>
    <property type="evidence" value="ECO:0007669"/>
    <property type="project" value="UniProtKB-KW"/>
</dbReference>
<evidence type="ECO:0000256" key="1">
    <source>
        <dbReference type="ARBA" id="ARBA00022670"/>
    </source>
</evidence>
<proteinExistence type="predicted"/>
<evidence type="ECO:0000259" key="6">
    <source>
        <dbReference type="Pfam" id="PF00413"/>
    </source>
</evidence>
<protein>
    <recommendedName>
        <fullName evidence="6">Peptidase M10 metallopeptidase domain-containing protein</fullName>
    </recommendedName>
</protein>
<evidence type="ECO:0000256" key="2">
    <source>
        <dbReference type="ARBA" id="ARBA00022723"/>
    </source>
</evidence>
<evidence type="ECO:0000313" key="8">
    <source>
        <dbReference type="Proteomes" id="UP000176544"/>
    </source>
</evidence>
<reference evidence="7 8" key="1">
    <citation type="journal article" date="2016" name="Nat. Commun.">
        <title>Thousands of microbial genomes shed light on interconnected biogeochemical processes in an aquifer system.</title>
        <authorList>
            <person name="Anantharaman K."/>
            <person name="Brown C.T."/>
            <person name="Hug L.A."/>
            <person name="Sharon I."/>
            <person name="Castelle C.J."/>
            <person name="Probst A.J."/>
            <person name="Thomas B.C."/>
            <person name="Singh A."/>
            <person name="Wilkins M.J."/>
            <person name="Karaoz U."/>
            <person name="Brodie E.L."/>
            <person name="Williams K.H."/>
            <person name="Hubbard S.S."/>
            <person name="Banfield J.F."/>
        </authorList>
    </citation>
    <scope>NUCLEOTIDE SEQUENCE [LARGE SCALE GENOMIC DNA]</scope>
</reference>
<comment type="caution">
    <text evidence="7">The sequence shown here is derived from an EMBL/GenBank/DDBJ whole genome shotgun (WGS) entry which is preliminary data.</text>
</comment>
<dbReference type="GO" id="GO:0008270">
    <property type="term" value="F:zinc ion binding"/>
    <property type="evidence" value="ECO:0007669"/>
    <property type="project" value="InterPro"/>
</dbReference>
<keyword evidence="2" id="KW-0479">Metal-binding</keyword>
<keyword evidence="5" id="KW-0472">Membrane</keyword>
<dbReference type="Proteomes" id="UP000176544">
    <property type="component" value="Unassembled WGS sequence"/>
</dbReference>
<dbReference type="GO" id="GO:0031012">
    <property type="term" value="C:extracellular matrix"/>
    <property type="evidence" value="ECO:0007669"/>
    <property type="project" value="InterPro"/>
</dbReference>
<evidence type="ECO:0000256" key="5">
    <source>
        <dbReference type="SAM" id="Phobius"/>
    </source>
</evidence>
<sequence length="234" mass="26352">MDNNKEMYPTEIEDLEDYEPAKSRRVYRVIGFLIIAGLIYITGVEQALFFRKTPLGTPQQEAESLLNAETIIVSLNIIVFRNNGNFGSGRTQDDIAQIVSNASDIWNQADIDFQIKQTVFIDVSDDEIRSFFENPRDFVLALNEYDPEAINIFFSKSLVDLPDVTGIAFVGLRAVAVPDLTTVYDFRVLAHEIGHILGLGHSDLDKSSLMYKNANSFDITEEEVLTARDTALKF</sequence>
<organism evidence="7 8">
    <name type="scientific">Candidatus Colwellbacteria bacterium RIFCSPLOWO2_02_FULL_45_11</name>
    <dbReference type="NCBI Taxonomy" id="1797692"/>
    <lineage>
        <taxon>Bacteria</taxon>
        <taxon>Candidatus Colwelliibacteriota</taxon>
    </lineage>
</organism>
<dbReference type="EMBL" id="MHJA01000006">
    <property type="protein sequence ID" value="OGY61569.1"/>
    <property type="molecule type" value="Genomic_DNA"/>
</dbReference>
<accession>A0A1G1ZB00</accession>
<keyword evidence="4" id="KW-0862">Zinc</keyword>
<evidence type="ECO:0000256" key="4">
    <source>
        <dbReference type="ARBA" id="ARBA00022833"/>
    </source>
</evidence>
<dbReference type="Pfam" id="PF00413">
    <property type="entry name" value="Peptidase_M10"/>
    <property type="match status" value="1"/>
</dbReference>
<keyword evidence="1" id="KW-0645">Protease</keyword>
<gene>
    <name evidence="7" type="ORF">A3I33_00410</name>
</gene>
<feature type="domain" description="Peptidase M10 metallopeptidase" evidence="6">
    <location>
        <begin position="181"/>
        <end position="216"/>
    </location>
</feature>
<dbReference type="STRING" id="1797692.A3I33_00410"/>